<reference evidence="3" key="1">
    <citation type="journal article" date="2019" name="Int. J. Syst. Evol. Microbiol.">
        <title>The Global Catalogue of Microorganisms (GCM) 10K type strain sequencing project: providing services to taxonomists for standard genome sequencing and annotation.</title>
        <authorList>
            <consortium name="The Broad Institute Genomics Platform"/>
            <consortium name="The Broad Institute Genome Sequencing Center for Infectious Disease"/>
            <person name="Wu L."/>
            <person name="Ma J."/>
        </authorList>
    </citation>
    <scope>NUCLEOTIDE SEQUENCE [LARGE SCALE GENOMIC DNA]</scope>
    <source>
        <strain evidence="3">CGMCC 4.7304</strain>
    </source>
</reference>
<dbReference type="Proteomes" id="UP001595858">
    <property type="component" value="Unassembled WGS sequence"/>
</dbReference>
<sequence>MSGATQDVARRFGRELSRLRENADITQAKLAKELEISSSHLSNIERGERTPKGSLIAQVDKALSADGHLVRLWEELTGSGRSVWLDELADLEQEATAIMESQTVMFPSLLQTEAYAKAAVSTLSPWVTQEEAAISVRNRMERAERFLASQKPLHWAVLDQSVITRKMGSIDLHKEQLSHVARLIERERVSIQIVSGRHSGLAGPFKIISPPGGSDVVYAESAHSGQVIDTPEDVRKFRLLYGATQAAALSPEESARLILKTLEGLEHE</sequence>
<name>A0ABV9ST54_9ACTN</name>
<comment type="caution">
    <text evidence="2">The sequence shown here is derived from an EMBL/GenBank/DDBJ whole genome shotgun (WGS) entry which is preliminary data.</text>
</comment>
<protein>
    <submittedName>
        <fullName evidence="2">Helix-turn-helix transcriptional regulator</fullName>
    </submittedName>
</protein>
<dbReference type="InterPro" id="IPR001387">
    <property type="entry name" value="Cro/C1-type_HTH"/>
</dbReference>
<keyword evidence="3" id="KW-1185">Reference proteome</keyword>
<dbReference type="CDD" id="cd00093">
    <property type="entry name" value="HTH_XRE"/>
    <property type="match status" value="1"/>
</dbReference>
<organism evidence="2 3">
    <name type="scientific">Streptomonospora arabica</name>
    <dbReference type="NCBI Taxonomy" id="412417"/>
    <lineage>
        <taxon>Bacteria</taxon>
        <taxon>Bacillati</taxon>
        <taxon>Actinomycetota</taxon>
        <taxon>Actinomycetes</taxon>
        <taxon>Streptosporangiales</taxon>
        <taxon>Nocardiopsidaceae</taxon>
        <taxon>Streptomonospora</taxon>
    </lineage>
</organism>
<dbReference type="EMBL" id="JBHSIY010000029">
    <property type="protein sequence ID" value="MFC4869521.1"/>
    <property type="molecule type" value="Genomic_DNA"/>
</dbReference>
<dbReference type="Gene3D" id="1.10.260.40">
    <property type="entry name" value="lambda repressor-like DNA-binding domains"/>
    <property type="match status" value="1"/>
</dbReference>
<evidence type="ECO:0000313" key="3">
    <source>
        <dbReference type="Proteomes" id="UP001595858"/>
    </source>
</evidence>
<dbReference type="SMART" id="SM00530">
    <property type="entry name" value="HTH_XRE"/>
    <property type="match status" value="1"/>
</dbReference>
<dbReference type="RefSeq" id="WP_344141158.1">
    <property type="nucleotide sequence ID" value="NZ_BAAAQI010000002.1"/>
</dbReference>
<dbReference type="SUPFAM" id="SSF47413">
    <property type="entry name" value="lambda repressor-like DNA-binding domains"/>
    <property type="match status" value="1"/>
</dbReference>
<feature type="domain" description="HTH cro/C1-type" evidence="1">
    <location>
        <begin position="16"/>
        <end position="70"/>
    </location>
</feature>
<dbReference type="PROSITE" id="PS50943">
    <property type="entry name" value="HTH_CROC1"/>
    <property type="match status" value="1"/>
</dbReference>
<dbReference type="Pfam" id="PF19054">
    <property type="entry name" value="DUF5753"/>
    <property type="match status" value="1"/>
</dbReference>
<proteinExistence type="predicted"/>
<dbReference type="InterPro" id="IPR043917">
    <property type="entry name" value="DUF5753"/>
</dbReference>
<dbReference type="InterPro" id="IPR010982">
    <property type="entry name" value="Lambda_DNA-bd_dom_sf"/>
</dbReference>
<gene>
    <name evidence="2" type="ORF">ACFPCZ_23045</name>
</gene>
<accession>A0ABV9ST54</accession>
<evidence type="ECO:0000313" key="2">
    <source>
        <dbReference type="EMBL" id="MFC4869521.1"/>
    </source>
</evidence>
<dbReference type="Pfam" id="PF13560">
    <property type="entry name" value="HTH_31"/>
    <property type="match status" value="1"/>
</dbReference>
<evidence type="ECO:0000259" key="1">
    <source>
        <dbReference type="PROSITE" id="PS50943"/>
    </source>
</evidence>